<gene>
    <name evidence="3" type="primary">TBL12_1</name>
    <name evidence="3" type="ORF">CK203_107448</name>
</gene>
<dbReference type="GO" id="GO:0016413">
    <property type="term" value="F:O-acetyltransferase activity"/>
    <property type="evidence" value="ECO:0007669"/>
    <property type="project" value="InterPro"/>
</dbReference>
<proteinExistence type="inferred from homology"/>
<dbReference type="Proteomes" id="UP000288805">
    <property type="component" value="Unassembled WGS sequence"/>
</dbReference>
<evidence type="ECO:0000313" key="4">
    <source>
        <dbReference type="Proteomes" id="UP000288805"/>
    </source>
</evidence>
<evidence type="ECO:0000256" key="1">
    <source>
        <dbReference type="ARBA" id="ARBA00007727"/>
    </source>
</evidence>
<dbReference type="InterPro" id="IPR026057">
    <property type="entry name" value="TBL_C"/>
</dbReference>
<sequence>MVADNSLIALAASIWYNADPRSGPWLDVDEEKIGTVNKGRVLGASLYSPFSLGLGDAQQDNWEKELEEALQVLDLLCLQETKMEAMSEGVLKSLGVSCCLEWSILEAKEAARGMYGPVVTVERPVLGGVVCPLEGCGRSPGVLGKISMWFGSLTKEKNGNYLSRAMRNFSSFIEEYNLVDLPSSGDWEEHFSSVGQSILLRPNLYFSPILLHGGSVKKVQEAKARRVIVEEIRGWPSWQKPHGDESLHEVKEGDGLKKRMGTPNFHSDSSTQDPSTLSVLMKGRICHPVKKFGVPIPNVKPKGLGSVSVSAGVSWVSLPVRSLNAIFICLVPKKVGAKDINFRPINLVRWQGDSFTWRVGLNNQLQSRGARKGPFPFRFENMWFKEDALKASLKTWNREVFGSAFARKESALKQIVFWDSIEGRQGVDCRRAKSQKAGLGGVQERSGGPDAMSCRLGSLEGGMPAMLEAFFSKEEVFGALSDLNGDKALGPDGFSMAFWQCSGSFLKEEVMGFFKDFHDQGRFVKSINASFLVLIPKKGGAEDLKDFRPISLMGSLYKLFAKVLANKLKKVKGGGGGILCKLDIEKAYDISDVLLELPSYGFEAMSGLRVNLDKSELIPMGRVENVEELALEFGCKFSMLSSSYLVLPLGARFKEVDLDLEHSIQYAYLLYVPVLYAKECEFAFGADLKGFPLRNLALLCKWSWHFAVEREALWRQVIYGKYGEEADGWRSCDEAWVEDVWSHSGGECGFLGSLGGLTTGFGTGKPRGFSYKSNLELYDASEGGALINSPKEKPLVFYKAGKPLLPLLGMHDGFKVVLKNMVSYIQKKVPSKTLKFWRLQSPRHFYGGDWNQNGSCLFDKPLEESQLDLWFDPRNNGVNKEARQLNLLIEEALQGTDIQLLDLTHLSEFRADAHPSIWLGKKDAVAEWGQDCMHWCLPGVPDTWVDILSEEIRYRLDRRQDFD</sequence>
<protein>
    <submittedName>
        <fullName evidence="3">Protein trichome birefringence-like 12</fullName>
    </submittedName>
</protein>
<comment type="similarity">
    <text evidence="1">Belongs to the PC-esterase family. TBL subfamily.</text>
</comment>
<dbReference type="PANTHER" id="PTHR32285:SF23">
    <property type="entry name" value="PROTEIN TRICHOME BIREFRINGENCE-LIKE 12"/>
    <property type="match status" value="1"/>
</dbReference>
<dbReference type="PANTHER" id="PTHR32285">
    <property type="entry name" value="PROTEIN TRICHOME BIREFRINGENCE-LIKE 9-RELATED"/>
    <property type="match status" value="1"/>
</dbReference>
<evidence type="ECO:0000259" key="2">
    <source>
        <dbReference type="Pfam" id="PF13839"/>
    </source>
</evidence>
<dbReference type="Pfam" id="PF13839">
    <property type="entry name" value="PC-Esterase"/>
    <property type="match status" value="1"/>
</dbReference>
<dbReference type="InterPro" id="IPR029962">
    <property type="entry name" value="TBL"/>
</dbReference>
<dbReference type="AlphaFoldDB" id="A0A438EH90"/>
<accession>A0A438EH90</accession>
<evidence type="ECO:0000313" key="3">
    <source>
        <dbReference type="EMBL" id="RVW47083.1"/>
    </source>
</evidence>
<organism evidence="3 4">
    <name type="scientific">Vitis vinifera</name>
    <name type="common">Grape</name>
    <dbReference type="NCBI Taxonomy" id="29760"/>
    <lineage>
        <taxon>Eukaryota</taxon>
        <taxon>Viridiplantae</taxon>
        <taxon>Streptophyta</taxon>
        <taxon>Embryophyta</taxon>
        <taxon>Tracheophyta</taxon>
        <taxon>Spermatophyta</taxon>
        <taxon>Magnoliopsida</taxon>
        <taxon>eudicotyledons</taxon>
        <taxon>Gunneridae</taxon>
        <taxon>Pentapetalae</taxon>
        <taxon>rosids</taxon>
        <taxon>Vitales</taxon>
        <taxon>Vitaceae</taxon>
        <taxon>Viteae</taxon>
        <taxon>Vitis</taxon>
    </lineage>
</organism>
<name>A0A438EH90_VITVI</name>
<dbReference type="EMBL" id="QGNW01001290">
    <property type="protein sequence ID" value="RVW47083.1"/>
    <property type="molecule type" value="Genomic_DNA"/>
</dbReference>
<reference evidence="3 4" key="1">
    <citation type="journal article" date="2018" name="PLoS Genet.">
        <title>Population sequencing reveals clonal diversity and ancestral inbreeding in the grapevine cultivar Chardonnay.</title>
        <authorList>
            <person name="Roach M.J."/>
            <person name="Johnson D.L."/>
            <person name="Bohlmann J."/>
            <person name="van Vuuren H.J."/>
            <person name="Jones S.J."/>
            <person name="Pretorius I.S."/>
            <person name="Schmidt S.A."/>
            <person name="Borneman A.R."/>
        </authorList>
    </citation>
    <scope>NUCLEOTIDE SEQUENCE [LARGE SCALE GENOMIC DNA]</scope>
    <source>
        <strain evidence="4">cv. Chardonnay</strain>
        <tissue evidence="3">Leaf</tissue>
    </source>
</reference>
<feature type="domain" description="Trichome birefringence-like C-terminal" evidence="2">
    <location>
        <begin position="796"/>
        <end position="949"/>
    </location>
</feature>
<comment type="caution">
    <text evidence="3">The sequence shown here is derived from an EMBL/GenBank/DDBJ whole genome shotgun (WGS) entry which is preliminary data.</text>
</comment>